<evidence type="ECO:0000256" key="16">
    <source>
        <dbReference type="SAM" id="SignalP"/>
    </source>
</evidence>
<dbReference type="GO" id="GO:0005634">
    <property type="term" value="C:nucleus"/>
    <property type="evidence" value="ECO:0007669"/>
    <property type="project" value="UniProtKB-SubCell"/>
</dbReference>
<keyword evidence="9" id="KW-0964">Secreted</keyword>
<dbReference type="KEGG" id="pcoo:112858723"/>
<dbReference type="GO" id="GO:0005576">
    <property type="term" value="C:extracellular region"/>
    <property type="evidence" value="ECO:0007669"/>
    <property type="project" value="UniProtKB-SubCell"/>
</dbReference>
<proteinExistence type="inferred from homology"/>
<organism evidence="17 18">
    <name type="scientific">Puma concolor</name>
    <name type="common">Mountain lion</name>
    <name type="synonym">Felis concolor</name>
    <dbReference type="NCBI Taxonomy" id="9696"/>
    <lineage>
        <taxon>Eukaryota</taxon>
        <taxon>Metazoa</taxon>
        <taxon>Chordata</taxon>
        <taxon>Craniata</taxon>
        <taxon>Vertebrata</taxon>
        <taxon>Euteleostomi</taxon>
        <taxon>Mammalia</taxon>
        <taxon>Eutheria</taxon>
        <taxon>Laurasiatheria</taxon>
        <taxon>Carnivora</taxon>
        <taxon>Feliformia</taxon>
        <taxon>Felidae</taxon>
        <taxon>Felinae</taxon>
        <taxon>Puma</taxon>
    </lineage>
</organism>
<dbReference type="GO" id="GO:0042475">
    <property type="term" value="P:odontogenesis of dentin-containing tooth"/>
    <property type="evidence" value="ECO:0007669"/>
    <property type="project" value="TreeGrafter"/>
</dbReference>
<dbReference type="PANTHER" id="PTHR16237:SF3">
    <property type="entry name" value="ODONTOGENIC AMELOBLAST-ASSOCIATED PROTEIN"/>
    <property type="match status" value="1"/>
</dbReference>
<evidence type="ECO:0000256" key="1">
    <source>
        <dbReference type="ARBA" id="ARBA00002615"/>
    </source>
</evidence>
<dbReference type="InterPro" id="IPR009847">
    <property type="entry name" value="SNURF"/>
</dbReference>
<evidence type="ECO:0000256" key="3">
    <source>
        <dbReference type="ARBA" id="ARBA00004496"/>
    </source>
</evidence>
<accession>A0A6P6HQ47</accession>
<comment type="subunit">
    <text evidence="6">Interacts (via C-terminus) with ARHGEF5.</text>
</comment>
<feature type="signal peptide" evidence="16">
    <location>
        <begin position="1"/>
        <end position="15"/>
    </location>
</feature>
<evidence type="ECO:0000256" key="7">
    <source>
        <dbReference type="ARBA" id="ARBA00017762"/>
    </source>
</evidence>
<evidence type="ECO:0000256" key="11">
    <source>
        <dbReference type="ARBA" id="ARBA00022729"/>
    </source>
</evidence>
<evidence type="ECO:0000256" key="6">
    <source>
        <dbReference type="ARBA" id="ARBA00011457"/>
    </source>
</evidence>
<feature type="chain" id="PRO_5028065095" description="Odontogenic ameloblast-associated protein" evidence="16">
    <location>
        <begin position="16"/>
        <end position="318"/>
    </location>
</feature>
<dbReference type="Pfam" id="PF15424">
    <property type="entry name" value="ODAM"/>
    <property type="match status" value="1"/>
</dbReference>
<evidence type="ECO:0000256" key="10">
    <source>
        <dbReference type="ARBA" id="ARBA00022591"/>
    </source>
</evidence>
<evidence type="ECO:0000256" key="4">
    <source>
        <dbReference type="ARBA" id="ARBA00004613"/>
    </source>
</evidence>
<evidence type="ECO:0000256" key="9">
    <source>
        <dbReference type="ARBA" id="ARBA00022525"/>
    </source>
</evidence>
<dbReference type="PANTHER" id="PTHR16237">
    <property type="entry name" value="ODONTOGENIC AMELOBLAST-ASSOCIATED PROTEIN"/>
    <property type="match status" value="1"/>
</dbReference>
<dbReference type="Proteomes" id="UP000515131">
    <property type="component" value="Unplaced"/>
</dbReference>
<gene>
    <name evidence="18" type="primary">ODAM</name>
</gene>
<protein>
    <recommendedName>
        <fullName evidence="7">Odontogenic ameloblast-associated protein</fullName>
    </recommendedName>
    <alternativeName>
        <fullName evidence="14">Apin</fullName>
    </alternativeName>
</protein>
<comment type="subcellular location">
    <subcellularLocation>
        <location evidence="3">Cytoplasm</location>
    </subcellularLocation>
    <subcellularLocation>
        <location evidence="2">Nucleus</location>
    </subcellularLocation>
    <subcellularLocation>
        <location evidence="4">Secreted</location>
    </subcellularLocation>
</comment>
<feature type="region of interest" description="Disordered" evidence="15">
    <location>
        <begin position="104"/>
        <end position="123"/>
    </location>
</feature>
<sequence length="318" mass="35435">MKTIILLGLLGATMSAPLIPQRLMSASNSNELLLNLNTAQLQPLQFQGPFNSWIPPFSGILQQQQQAQIPGLSQFSLSAFDRLAGLFPNQTPFPGWVSFAQGTQVGQLDPSQPQTSPQTQQGSNHVMPYVFSFKMPQEQAQMFQYYPVYMLLPWEQPQQTATQSPPQTGQQQFEEQMPFYTQFGYIPVQVEPVIPGVQQQLALDPFTDTASETVVMPAGAQKEMINFKHANRGLFIPSTSQKPSTTNYFAPAIDPTITPQVMEKKWAKDRFTPKMTKELPEVGVQVKLKAAPLSNQDCQLYPTQSQKQQGPLVVSSQN</sequence>
<name>A0A6P6HQ47_PUMCO</name>
<evidence type="ECO:0000256" key="13">
    <source>
        <dbReference type="ARBA" id="ARBA00023242"/>
    </source>
</evidence>
<evidence type="ECO:0000256" key="15">
    <source>
        <dbReference type="SAM" id="MobiDB-lite"/>
    </source>
</evidence>
<evidence type="ECO:0000313" key="17">
    <source>
        <dbReference type="Proteomes" id="UP000515131"/>
    </source>
</evidence>
<keyword evidence="17" id="KW-1185">Reference proteome</keyword>
<evidence type="ECO:0000256" key="12">
    <source>
        <dbReference type="ARBA" id="ARBA00023180"/>
    </source>
</evidence>
<dbReference type="InterPro" id="IPR026802">
    <property type="entry name" value="Odam"/>
</dbReference>
<comment type="similarity">
    <text evidence="5">Belongs to the ODAM family.</text>
</comment>
<dbReference type="CTD" id="54959"/>
<comment type="function">
    <text evidence="1">Tooth-associated epithelia protein that probably plays a role in odontogenesis, the complex process that results in the initiation and generation of the tooth. May be incorporated in the enamel matrix at the end of mineralization process. Involved in the induction of RHOA activity via interaction with ARHGEF and expression of downstream factors such as ROCK. Plays a role in attachment of the junctional epithelium to the tooth surface.</text>
</comment>
<evidence type="ECO:0000256" key="2">
    <source>
        <dbReference type="ARBA" id="ARBA00004123"/>
    </source>
</evidence>
<evidence type="ECO:0000256" key="14">
    <source>
        <dbReference type="ARBA" id="ARBA00030324"/>
    </source>
</evidence>
<keyword evidence="12" id="KW-0325">Glycoprotein</keyword>
<dbReference type="GeneID" id="112858723"/>
<dbReference type="AlphaFoldDB" id="A0A6P6HQ47"/>
<evidence type="ECO:0000256" key="8">
    <source>
        <dbReference type="ARBA" id="ARBA00022490"/>
    </source>
</evidence>
<dbReference type="GO" id="GO:0005737">
    <property type="term" value="C:cytoplasm"/>
    <property type="evidence" value="ECO:0007669"/>
    <property type="project" value="UniProtKB-SubCell"/>
</dbReference>
<feature type="region of interest" description="Disordered" evidence="15">
    <location>
        <begin position="299"/>
        <end position="318"/>
    </location>
</feature>
<dbReference type="GO" id="GO:0031214">
    <property type="term" value="P:biomineral tissue development"/>
    <property type="evidence" value="ECO:0007669"/>
    <property type="project" value="UniProtKB-KW"/>
</dbReference>
<reference evidence="18" key="1">
    <citation type="submission" date="2025-08" db="UniProtKB">
        <authorList>
            <consortium name="RefSeq"/>
        </authorList>
    </citation>
    <scope>IDENTIFICATION</scope>
    <source>
        <tissue evidence="18">Blood</tissue>
    </source>
</reference>
<dbReference type="RefSeq" id="XP_025777924.1">
    <property type="nucleotide sequence ID" value="XM_025922139.1"/>
</dbReference>
<keyword evidence="11 16" id="KW-0732">Signal</keyword>
<keyword evidence="8" id="KW-0963">Cytoplasm</keyword>
<keyword evidence="13" id="KW-0539">Nucleus</keyword>
<feature type="compositionally biased region" description="Low complexity" evidence="15">
    <location>
        <begin position="110"/>
        <end position="121"/>
    </location>
</feature>
<dbReference type="Pfam" id="PF07192">
    <property type="entry name" value="SNURF"/>
    <property type="match status" value="1"/>
</dbReference>
<keyword evidence="10" id="KW-0091">Biomineralization</keyword>
<evidence type="ECO:0000256" key="5">
    <source>
        <dbReference type="ARBA" id="ARBA00009134"/>
    </source>
</evidence>
<evidence type="ECO:0000313" key="18">
    <source>
        <dbReference type="RefSeq" id="XP_025777924.1"/>
    </source>
</evidence>